<feature type="region of interest" description="Disordered" evidence="1">
    <location>
        <begin position="30"/>
        <end position="53"/>
    </location>
</feature>
<sequence length="53" mass="6130">LENNSSSNDMNTTTLNLTTDEQLNNTFSWSDSETLQEDTNHTYIKPHKTQEIK</sequence>
<dbReference type="Proteomes" id="UP000789342">
    <property type="component" value="Unassembled WGS sequence"/>
</dbReference>
<gene>
    <name evidence="2" type="ORF">AMORRO_LOCUS2752</name>
</gene>
<evidence type="ECO:0000313" key="2">
    <source>
        <dbReference type="EMBL" id="CAG8490467.1"/>
    </source>
</evidence>
<organism evidence="2 3">
    <name type="scientific">Acaulospora morrowiae</name>
    <dbReference type="NCBI Taxonomy" id="94023"/>
    <lineage>
        <taxon>Eukaryota</taxon>
        <taxon>Fungi</taxon>
        <taxon>Fungi incertae sedis</taxon>
        <taxon>Mucoromycota</taxon>
        <taxon>Glomeromycotina</taxon>
        <taxon>Glomeromycetes</taxon>
        <taxon>Diversisporales</taxon>
        <taxon>Acaulosporaceae</taxon>
        <taxon>Acaulospora</taxon>
    </lineage>
</organism>
<keyword evidence="3" id="KW-1185">Reference proteome</keyword>
<proteinExistence type="predicted"/>
<accession>A0A9N8ZDQ4</accession>
<dbReference type="AlphaFoldDB" id="A0A9N8ZDQ4"/>
<comment type="caution">
    <text evidence="2">The sequence shown here is derived from an EMBL/GenBank/DDBJ whole genome shotgun (WGS) entry which is preliminary data.</text>
</comment>
<evidence type="ECO:0000256" key="1">
    <source>
        <dbReference type="SAM" id="MobiDB-lite"/>
    </source>
</evidence>
<dbReference type="EMBL" id="CAJVPV010001224">
    <property type="protein sequence ID" value="CAG8490467.1"/>
    <property type="molecule type" value="Genomic_DNA"/>
</dbReference>
<protein>
    <submittedName>
        <fullName evidence="2">858_t:CDS:1</fullName>
    </submittedName>
</protein>
<reference evidence="2" key="1">
    <citation type="submission" date="2021-06" db="EMBL/GenBank/DDBJ databases">
        <authorList>
            <person name="Kallberg Y."/>
            <person name="Tangrot J."/>
            <person name="Rosling A."/>
        </authorList>
    </citation>
    <scope>NUCLEOTIDE SEQUENCE</scope>
    <source>
        <strain evidence="2">CL551</strain>
    </source>
</reference>
<name>A0A9N8ZDQ4_9GLOM</name>
<feature type="non-terminal residue" evidence="2">
    <location>
        <position position="1"/>
    </location>
</feature>
<evidence type="ECO:0000313" key="3">
    <source>
        <dbReference type="Proteomes" id="UP000789342"/>
    </source>
</evidence>